<proteinExistence type="predicted"/>
<feature type="transmembrane region" description="Helical" evidence="1">
    <location>
        <begin position="275"/>
        <end position="305"/>
    </location>
</feature>
<feature type="transmembrane region" description="Helical" evidence="1">
    <location>
        <begin position="374"/>
        <end position="394"/>
    </location>
</feature>
<keyword evidence="1" id="KW-1133">Transmembrane helix</keyword>
<feature type="transmembrane region" description="Helical" evidence="1">
    <location>
        <begin position="248"/>
        <end position="269"/>
    </location>
</feature>
<dbReference type="PaxDb" id="589924-Ferp_2509"/>
<feature type="transmembrane region" description="Helical" evidence="1">
    <location>
        <begin position="456"/>
        <end position="474"/>
    </location>
</feature>
<feature type="transmembrane region" description="Helical" evidence="1">
    <location>
        <begin position="81"/>
        <end position="97"/>
    </location>
</feature>
<name>D3S2C5_FERPA</name>
<dbReference type="InterPro" id="IPR018746">
    <property type="entry name" value="DUF2298"/>
</dbReference>
<feature type="transmembrane region" description="Helical" evidence="1">
    <location>
        <begin position="347"/>
        <end position="362"/>
    </location>
</feature>
<dbReference type="PANTHER" id="PTHR10790">
    <property type="entry name" value="TPR-DOMAIN CONTAINING PROTEIN"/>
    <property type="match status" value="1"/>
</dbReference>
<organism evidence="2 3">
    <name type="scientific">Ferroglobus placidus (strain DSM 10642 / AEDII12DO)</name>
    <dbReference type="NCBI Taxonomy" id="589924"/>
    <lineage>
        <taxon>Archaea</taxon>
        <taxon>Methanobacteriati</taxon>
        <taxon>Methanobacteriota</taxon>
        <taxon>Archaeoglobi</taxon>
        <taxon>Archaeoglobales</taxon>
        <taxon>Archaeoglobaceae</taxon>
        <taxon>Ferroglobus</taxon>
    </lineage>
</organism>
<feature type="transmembrane region" description="Helical" evidence="1">
    <location>
        <begin position="26"/>
        <end position="46"/>
    </location>
</feature>
<dbReference type="KEGG" id="fpl:Ferp_2509"/>
<evidence type="ECO:0000313" key="3">
    <source>
        <dbReference type="Proteomes" id="UP000002613"/>
    </source>
</evidence>
<dbReference type="GeneID" id="8780051"/>
<dbReference type="Proteomes" id="UP000002613">
    <property type="component" value="Chromosome"/>
</dbReference>
<protein>
    <submittedName>
        <fullName evidence="2">YYY membrane protein</fullName>
    </submittedName>
</protein>
<dbReference type="RefSeq" id="WP_012966949.1">
    <property type="nucleotide sequence ID" value="NC_013849.1"/>
</dbReference>
<reference evidence="3" key="1">
    <citation type="submission" date="2010-02" db="EMBL/GenBank/DDBJ databases">
        <title>Complete sequence of Ferroglobus placidus DSM 10642.</title>
        <authorList>
            <consortium name="US DOE Joint Genome Institute"/>
            <person name="Lucas S."/>
            <person name="Copeland A."/>
            <person name="Lapidus A."/>
            <person name="Cheng J.-F."/>
            <person name="Bruce D."/>
            <person name="Goodwin L."/>
            <person name="Pitluck S."/>
            <person name="Saunders E."/>
            <person name="Brettin T."/>
            <person name="Detter J.C."/>
            <person name="Han C."/>
            <person name="Tapia R."/>
            <person name="Larimer F."/>
            <person name="Land M."/>
            <person name="Hauser L."/>
            <person name="Kyrpides N."/>
            <person name="Ivanova N."/>
            <person name="Holmes D."/>
            <person name="Lovley D."/>
            <person name="Kyrpides N."/>
            <person name="Anderson I.J."/>
            <person name="Woyke T."/>
        </authorList>
    </citation>
    <scope>NUCLEOTIDE SEQUENCE [LARGE SCALE GENOMIC DNA]</scope>
    <source>
        <strain evidence="3">DSM 10642 / AEDII12DO</strain>
    </source>
</reference>
<evidence type="ECO:0000313" key="2">
    <source>
        <dbReference type="EMBL" id="ADC66616.1"/>
    </source>
</evidence>
<reference evidence="2 3" key="2">
    <citation type="journal article" date="2011" name="Stand. Genomic Sci.">
        <title>Complete genome sequence of Ferroglobus placidus AEDII12DO.</title>
        <authorList>
            <person name="Anderson I."/>
            <person name="Risso C."/>
            <person name="Holmes D."/>
            <person name="Lucas S."/>
            <person name="Copeland A."/>
            <person name="Lapidus A."/>
            <person name="Cheng J.F."/>
            <person name="Bruce D."/>
            <person name="Goodwin L."/>
            <person name="Pitluck S."/>
            <person name="Saunders E."/>
            <person name="Brettin T."/>
            <person name="Detter J.C."/>
            <person name="Han C."/>
            <person name="Tapia R."/>
            <person name="Larimer F."/>
            <person name="Land M."/>
            <person name="Hauser L."/>
            <person name="Woyke T."/>
            <person name="Lovley D."/>
            <person name="Kyrpides N."/>
            <person name="Ivanova N."/>
        </authorList>
    </citation>
    <scope>NUCLEOTIDE SEQUENCE [LARGE SCALE GENOMIC DNA]</scope>
    <source>
        <strain evidence="3">DSM 10642 / AEDII12DO</strain>
    </source>
</reference>
<dbReference type="Pfam" id="PF10060">
    <property type="entry name" value="DUF2298"/>
    <property type="match status" value="1"/>
</dbReference>
<accession>D3S2C5</accession>
<keyword evidence="1" id="KW-0812">Transmembrane</keyword>
<feature type="transmembrane region" description="Helical" evidence="1">
    <location>
        <begin position="400"/>
        <end position="418"/>
    </location>
</feature>
<keyword evidence="1" id="KW-0472">Membrane</keyword>
<feature type="transmembrane region" description="Helical" evidence="1">
    <location>
        <begin position="430"/>
        <end position="450"/>
    </location>
</feature>
<dbReference type="HOGENOM" id="CLU_011570_1_0_2"/>
<dbReference type="PANTHER" id="PTHR10790:SF51">
    <property type="entry name" value="TETRATRICOPEPTIDE REPEAT PROTEIN"/>
    <property type="match status" value="1"/>
</dbReference>
<dbReference type="NCBIfam" id="TIGR03662">
    <property type="entry name" value="Chlor_Arch_YYY"/>
    <property type="match status" value="1"/>
</dbReference>
<feature type="transmembrane region" description="Helical" evidence="1">
    <location>
        <begin position="51"/>
        <end position="69"/>
    </location>
</feature>
<feature type="transmembrane region" description="Helical" evidence="1">
    <location>
        <begin position="158"/>
        <end position="178"/>
    </location>
</feature>
<keyword evidence="3" id="KW-1185">Reference proteome</keyword>
<dbReference type="TCDB" id="9.B.142.1.2">
    <property type="family name" value="the integral membrane glycosyltransferase family 39 (gt39) family"/>
</dbReference>
<dbReference type="eggNOG" id="arCOG00563">
    <property type="taxonomic scope" value="Archaea"/>
</dbReference>
<sequence length="616" mass="70861">MIHPILSALIFAGVNFYFNQLGKPVYISRFLSLILISFISFFLSFFLSFHLAFTVAFLIVVAAIALRIYSGGFVVEWKNDAIFYSTYFFFLFLRSLVPEAMGAEKLMDFAFLSSTFYAERFPPLDPFFAGGKLDFYYYFGYVIAAVITKISLTTPDYGFNIAMASIPAYTLSILFGFFREFNLDKRVLALVPLISGNPHSVYEFFQSVLSGKLPGFLYYWNSTRIIPDETYRFVITEFPYFSFIHADLHAHVVAIPVKILFLAILYYIYKDGRYAFLLPILLFVSYATNSWDFPAFLLLSLLVVLKRRGISYLYFTLGLLIVAVYASTMNVKAGFFFTSERTNFKEFLMYWGFILLLSYVYFREEIEKVPHFLIALILAVISPIFLLIPLALYSLMRRDFVSYLVLVAVLFVASCEFFAIDSRMNTYFKFYILSWVLLSIPAGISLVQIYEKKKALALVLAALMLIYPVVATPVRHYKAELTLDATKFLKEYSRGDYEAAMWLRGKDGSVIIEAAGDCYTLGGRIAAISGKQAVVAWQCHEVQWRKNGLELAERIEDVRKVYEYGNCSLTNSIAEKYNASYIILGKFEREMYRVRENFSCFELVFSFEGTKVYAKR</sequence>
<feature type="transmembrane region" description="Helical" evidence="1">
    <location>
        <begin position="312"/>
        <end position="335"/>
    </location>
</feature>
<dbReference type="AlphaFoldDB" id="D3S2C5"/>
<gene>
    <name evidence="2" type="ordered locus">Ferp_2509</name>
</gene>
<dbReference type="STRING" id="589924.Ferp_2509"/>
<evidence type="ECO:0000256" key="1">
    <source>
        <dbReference type="SAM" id="Phobius"/>
    </source>
</evidence>
<feature type="transmembrane region" description="Helical" evidence="1">
    <location>
        <begin position="135"/>
        <end position="152"/>
    </location>
</feature>
<dbReference type="OrthoDB" id="313199at2157"/>
<dbReference type="EMBL" id="CP001899">
    <property type="protein sequence ID" value="ADC66616.1"/>
    <property type="molecule type" value="Genomic_DNA"/>
</dbReference>